<accession>A0A1B7VZH3</accession>
<comment type="caution">
    <text evidence="1">The sequence shown here is derived from an EMBL/GenBank/DDBJ whole genome shotgun (WGS) entry which is preliminary data.</text>
</comment>
<dbReference type="PATRIC" id="fig|1710894.3.peg.2156"/>
<dbReference type="SUPFAM" id="SSF88697">
    <property type="entry name" value="PUA domain-like"/>
    <property type="match status" value="1"/>
</dbReference>
<organism evidence="1 2">
    <name type="scientific">Aphanizomenon flos-aquae LD13</name>
    <dbReference type="NCBI Taxonomy" id="1710894"/>
    <lineage>
        <taxon>Bacteria</taxon>
        <taxon>Bacillati</taxon>
        <taxon>Cyanobacteriota</taxon>
        <taxon>Cyanophyceae</taxon>
        <taxon>Nostocales</taxon>
        <taxon>Aphanizomenonaceae</taxon>
        <taxon>Aphanizomenon</taxon>
    </lineage>
</organism>
<gene>
    <name evidence="1" type="ORF">AN481_05635</name>
</gene>
<sequence>METLLISLKRQHCNNIFNGKKTIELRKRCPRFYSTTMGKIFPQFTKIMIYETTIHKIIGTVEAGEIITRFKDEWSEDEISSLCIIKDEIASYQGDRKGVGIKISNPKKFNTPIPIRVMISNFGIRPPQQFKYLDNETTKRLISYGENGLQ</sequence>
<dbReference type="STRING" id="1803587.GCA_001593825_01151"/>
<dbReference type="AlphaFoldDB" id="A0A1B7VZH3"/>
<evidence type="ECO:0000313" key="1">
    <source>
        <dbReference type="EMBL" id="OBQ26419.1"/>
    </source>
</evidence>
<dbReference type="EMBL" id="LJOY01000012">
    <property type="protein sequence ID" value="OBQ26419.1"/>
    <property type="molecule type" value="Genomic_DNA"/>
</dbReference>
<dbReference type="InterPro" id="IPR015947">
    <property type="entry name" value="PUA-like_sf"/>
</dbReference>
<proteinExistence type="predicted"/>
<dbReference type="Gene3D" id="2.30.130.30">
    <property type="entry name" value="Hypothetical protein"/>
    <property type="match status" value="1"/>
</dbReference>
<dbReference type="Proteomes" id="UP000092382">
    <property type="component" value="Unassembled WGS sequence"/>
</dbReference>
<protein>
    <recommendedName>
        <fullName evidence="3">ASCH domain-containing protein</fullName>
    </recommendedName>
</protein>
<evidence type="ECO:0008006" key="3">
    <source>
        <dbReference type="Google" id="ProtNLM"/>
    </source>
</evidence>
<name>A0A1B7VZH3_APHFL</name>
<reference evidence="1 2" key="1">
    <citation type="submission" date="2015-09" db="EMBL/GenBank/DDBJ databases">
        <title>Whole genome shotgun sequence assembly of Aphanizomenon flos-aquae UKL13.</title>
        <authorList>
            <person name="Driscoll C."/>
        </authorList>
    </citation>
    <scope>NUCLEOTIDE SEQUENCE [LARGE SCALE GENOMIC DNA]</scope>
    <source>
        <strain evidence="1">MDT13</strain>
    </source>
</reference>
<evidence type="ECO:0000313" key="2">
    <source>
        <dbReference type="Proteomes" id="UP000092382"/>
    </source>
</evidence>